<reference evidence="12" key="2">
    <citation type="journal article" date="2021" name="PeerJ">
        <title>Extensive microbial diversity within the chicken gut microbiome revealed by metagenomics and culture.</title>
        <authorList>
            <person name="Gilroy R."/>
            <person name="Ravi A."/>
            <person name="Getino M."/>
            <person name="Pursley I."/>
            <person name="Horton D.L."/>
            <person name="Alikhan N.F."/>
            <person name="Baker D."/>
            <person name="Gharbi K."/>
            <person name="Hall N."/>
            <person name="Watson M."/>
            <person name="Adriaenssens E.M."/>
            <person name="Foster-Nyarko E."/>
            <person name="Jarju S."/>
            <person name="Secka A."/>
            <person name="Antonio M."/>
            <person name="Oren A."/>
            <person name="Chaudhuri R.R."/>
            <person name="La Ragione R."/>
            <person name="Hildebrand F."/>
            <person name="Pallen M.J."/>
        </authorList>
    </citation>
    <scope>NUCLEOTIDE SEQUENCE</scope>
    <source>
        <strain evidence="12">CHK175-13533</strain>
    </source>
</reference>
<dbReference type="InterPro" id="IPR027417">
    <property type="entry name" value="P-loop_NTPase"/>
</dbReference>
<dbReference type="FunFam" id="3.40.50.300:FF:001444">
    <property type="entry name" value="ABC transporter ATP-binding protein"/>
    <property type="match status" value="1"/>
</dbReference>
<dbReference type="InterPro" id="IPR011527">
    <property type="entry name" value="ABC1_TM_dom"/>
</dbReference>
<reference evidence="13 15" key="1">
    <citation type="submission" date="2020-03" db="EMBL/GenBank/DDBJ databases">
        <title>Genomic Encyclopedia of Type Strains, Phase IV (KMG-IV): sequencing the most valuable type-strain genomes for metagenomic binning, comparative biology and taxonomic classification.</title>
        <authorList>
            <person name="Goeker M."/>
        </authorList>
    </citation>
    <scope>NUCLEOTIDE SEQUENCE [LARGE SCALE GENOMIC DNA]</scope>
    <source>
        <strain evidence="13 15">DSM 26613</strain>
    </source>
</reference>
<keyword evidence="15" id="KW-1185">Reference proteome</keyword>
<dbReference type="GO" id="GO:0008233">
    <property type="term" value="F:peptidase activity"/>
    <property type="evidence" value="ECO:0007669"/>
    <property type="project" value="UniProtKB-KW"/>
</dbReference>
<proteinExistence type="predicted"/>
<evidence type="ECO:0000256" key="4">
    <source>
        <dbReference type="ARBA" id="ARBA00022692"/>
    </source>
</evidence>
<evidence type="ECO:0000313" key="14">
    <source>
        <dbReference type="Proteomes" id="UP000700248"/>
    </source>
</evidence>
<dbReference type="InterPro" id="IPR010128">
    <property type="entry name" value="ATPase_T1SS_PrtD-like"/>
</dbReference>
<evidence type="ECO:0000256" key="6">
    <source>
        <dbReference type="ARBA" id="ARBA00022840"/>
    </source>
</evidence>
<feature type="domain" description="ABC transporter" evidence="10">
    <location>
        <begin position="329"/>
        <end position="564"/>
    </location>
</feature>
<keyword evidence="13" id="KW-0378">Hydrolase</keyword>
<dbReference type="PANTHER" id="PTHR24221">
    <property type="entry name" value="ATP-BINDING CASSETTE SUB-FAMILY B"/>
    <property type="match status" value="1"/>
</dbReference>
<accession>A0A9D3AB41</accession>
<dbReference type="SUPFAM" id="SSF52540">
    <property type="entry name" value="P-loop containing nucleoside triphosphate hydrolases"/>
    <property type="match status" value="1"/>
</dbReference>
<dbReference type="Proteomes" id="UP000783934">
    <property type="component" value="Unassembled WGS sequence"/>
</dbReference>
<name>A0A9D3AB41_9BURK</name>
<evidence type="ECO:0000256" key="9">
    <source>
        <dbReference type="SAM" id="Phobius"/>
    </source>
</evidence>
<dbReference type="InterPro" id="IPR039421">
    <property type="entry name" value="Type_1_exporter"/>
</dbReference>
<dbReference type="InterPro" id="IPR003439">
    <property type="entry name" value="ABC_transporter-like_ATP-bd"/>
</dbReference>
<dbReference type="FunFam" id="1.20.1560.10:FF:000109">
    <property type="entry name" value="Alkaline protease secretion ATP-binding protein aprD"/>
    <property type="match status" value="1"/>
</dbReference>
<evidence type="ECO:0000256" key="8">
    <source>
        <dbReference type="ARBA" id="ARBA00023136"/>
    </source>
</evidence>
<dbReference type="InterPro" id="IPR036640">
    <property type="entry name" value="ABC1_TM_sf"/>
</dbReference>
<dbReference type="Pfam" id="PF00005">
    <property type="entry name" value="ABC_tran"/>
    <property type="match status" value="1"/>
</dbReference>
<dbReference type="GO" id="GO:0005886">
    <property type="term" value="C:plasma membrane"/>
    <property type="evidence" value="ECO:0007669"/>
    <property type="project" value="UniProtKB-SubCell"/>
</dbReference>
<dbReference type="GO" id="GO:0140359">
    <property type="term" value="F:ABC-type transporter activity"/>
    <property type="evidence" value="ECO:0007669"/>
    <property type="project" value="InterPro"/>
</dbReference>
<reference evidence="12" key="3">
    <citation type="submission" date="2021-09" db="EMBL/GenBank/DDBJ databases">
        <authorList>
            <person name="Gilroy R."/>
        </authorList>
    </citation>
    <scope>NUCLEOTIDE SEQUENCE</scope>
    <source>
        <strain evidence="12">CHK175-13533</strain>
    </source>
</reference>
<dbReference type="SUPFAM" id="SSF90123">
    <property type="entry name" value="ABC transporter transmembrane region"/>
    <property type="match status" value="1"/>
</dbReference>
<dbReference type="GO" id="GO:0034040">
    <property type="term" value="F:ATPase-coupled lipid transmembrane transporter activity"/>
    <property type="evidence" value="ECO:0007669"/>
    <property type="project" value="TreeGrafter"/>
</dbReference>
<dbReference type="RefSeq" id="WP_167661514.1">
    <property type="nucleotide sequence ID" value="NZ_BMCQ01000003.1"/>
</dbReference>
<evidence type="ECO:0000256" key="7">
    <source>
        <dbReference type="ARBA" id="ARBA00022989"/>
    </source>
</evidence>
<keyword evidence="4 9" id="KW-0812">Transmembrane</keyword>
<evidence type="ECO:0000256" key="5">
    <source>
        <dbReference type="ARBA" id="ARBA00022741"/>
    </source>
</evidence>
<feature type="transmembrane region" description="Helical" evidence="9">
    <location>
        <begin position="253"/>
        <end position="279"/>
    </location>
</feature>
<dbReference type="CDD" id="cd18586">
    <property type="entry name" value="ABC_6TM_PrtD_like"/>
    <property type="match status" value="1"/>
</dbReference>
<organism evidence="12 14">
    <name type="scientific">Paenalcaligenes hominis</name>
    <dbReference type="NCBI Taxonomy" id="643674"/>
    <lineage>
        <taxon>Bacteria</taxon>
        <taxon>Pseudomonadati</taxon>
        <taxon>Pseudomonadota</taxon>
        <taxon>Betaproteobacteria</taxon>
        <taxon>Burkholderiales</taxon>
        <taxon>Alcaligenaceae</taxon>
        <taxon>Paenalcaligenes</taxon>
    </lineage>
</organism>
<keyword evidence="7 9" id="KW-1133">Transmembrane helix</keyword>
<keyword evidence="6 13" id="KW-0067">ATP-binding</keyword>
<dbReference type="Gene3D" id="1.20.1560.10">
    <property type="entry name" value="ABC transporter type 1, transmembrane domain"/>
    <property type="match status" value="1"/>
</dbReference>
<dbReference type="GO" id="GO:0006508">
    <property type="term" value="P:proteolysis"/>
    <property type="evidence" value="ECO:0007669"/>
    <property type="project" value="UniProtKB-KW"/>
</dbReference>
<dbReference type="InterPro" id="IPR047957">
    <property type="entry name" value="ABC_AprD-like_6TM"/>
</dbReference>
<dbReference type="GO" id="GO:0005524">
    <property type="term" value="F:ATP binding"/>
    <property type="evidence" value="ECO:0007669"/>
    <property type="project" value="UniProtKB-KW"/>
</dbReference>
<feature type="transmembrane region" description="Helical" evidence="9">
    <location>
        <begin position="57"/>
        <end position="77"/>
    </location>
</feature>
<feature type="transmembrane region" description="Helical" evidence="9">
    <location>
        <begin position="20"/>
        <end position="45"/>
    </location>
</feature>
<protein>
    <submittedName>
        <fullName evidence="13">ATP-binding cassette subfamily C exporter for protease/lipase</fullName>
    </submittedName>
    <submittedName>
        <fullName evidence="12">Type I secretion system permease/ATPase</fullName>
    </submittedName>
</protein>
<evidence type="ECO:0000256" key="2">
    <source>
        <dbReference type="ARBA" id="ARBA00022448"/>
    </source>
</evidence>
<dbReference type="AlphaFoldDB" id="A0A9D3AB41"/>
<comment type="caution">
    <text evidence="12">The sequence shown here is derived from an EMBL/GenBank/DDBJ whole genome shotgun (WGS) entry which is preliminary data.</text>
</comment>
<sequence length="569" mass="61573">MKPTRRTELAQVVFQFRKTFYSLAAFSCVINVLGLTPSLYMLQVYDRVLTSRNETTLLMLTLLVAGLYLLSAALEFARSSVLIRVGNRLDMMLNQRVFNAAFERNLKMAGGNPSQALNDLTNVRQFLTGNALFAFFDTPWTPIYMAVGFMVHPLLGGIMLGGSVVLVFLAYLNNISTQKPLAEANKAAIGAAHFADNHLRNAEVIESMGMLPGLRARWMKQHERVLSLQTLASDRGARLSTLTRFVRMFLQSLILGAGALLVIAGDITAGMMIVCSILMGKALSPVEQVIGSWKTMLSAKESYARLEEMLGNAPPRGETLSLPKPNGQVVVENLIAGAPGQQVAILRGVNFTANAGDVVGVIGPSASGKSTLARLLVGVWGARAGSVRLDGADIYQWNKDELGPHMGYLPQDIELFDGTIAENIARFGELDSAKIIQAAQSAGVHEMILRFPQGYDTPLGIGGIALSGGQKQRIGLARAIYGNPALVVLDEPNSNLDDVGEAALVATINQLKQQGTTVILITHRMNILQVVDKLLVMREGSVTLFGPRKDVLLALQQQQTQAQSPKQVH</sequence>
<gene>
    <name evidence="13" type="ORF">GGR41_001781</name>
    <name evidence="12" type="ORF">K8U84_07265</name>
</gene>
<dbReference type="GO" id="GO:0030256">
    <property type="term" value="C:type I protein secretion system complex"/>
    <property type="evidence" value="ECO:0007669"/>
    <property type="project" value="InterPro"/>
</dbReference>
<evidence type="ECO:0000259" key="10">
    <source>
        <dbReference type="PROSITE" id="PS50893"/>
    </source>
</evidence>
<dbReference type="EMBL" id="DYTQ01000083">
    <property type="protein sequence ID" value="HJH24336.1"/>
    <property type="molecule type" value="Genomic_DNA"/>
</dbReference>
<evidence type="ECO:0000256" key="3">
    <source>
        <dbReference type="ARBA" id="ARBA00022475"/>
    </source>
</evidence>
<dbReference type="Proteomes" id="UP000700248">
    <property type="component" value="Unassembled WGS sequence"/>
</dbReference>
<dbReference type="GO" id="GO:0030253">
    <property type="term" value="P:protein secretion by the type I secretion system"/>
    <property type="evidence" value="ECO:0007669"/>
    <property type="project" value="InterPro"/>
</dbReference>
<keyword evidence="2" id="KW-0813">Transport</keyword>
<comment type="subcellular location">
    <subcellularLocation>
        <location evidence="1">Cell membrane</location>
        <topology evidence="1">Multi-pass membrane protein</topology>
    </subcellularLocation>
</comment>
<dbReference type="PROSITE" id="PS50929">
    <property type="entry name" value="ABC_TM1F"/>
    <property type="match status" value="1"/>
</dbReference>
<evidence type="ECO:0000313" key="15">
    <source>
        <dbReference type="Proteomes" id="UP000783934"/>
    </source>
</evidence>
<dbReference type="PROSITE" id="PS50893">
    <property type="entry name" value="ABC_TRANSPORTER_2"/>
    <property type="match status" value="1"/>
</dbReference>
<dbReference type="SMART" id="SM00382">
    <property type="entry name" value="AAA"/>
    <property type="match status" value="1"/>
</dbReference>
<keyword evidence="13" id="KW-0645">Protease</keyword>
<keyword evidence="3" id="KW-1003">Cell membrane</keyword>
<dbReference type="NCBIfam" id="TIGR01842">
    <property type="entry name" value="type_I_sec_PrtD"/>
    <property type="match status" value="1"/>
</dbReference>
<dbReference type="GO" id="GO:0016887">
    <property type="term" value="F:ATP hydrolysis activity"/>
    <property type="evidence" value="ECO:0007669"/>
    <property type="project" value="InterPro"/>
</dbReference>
<evidence type="ECO:0000313" key="13">
    <source>
        <dbReference type="EMBL" id="NJB65532.1"/>
    </source>
</evidence>
<keyword evidence="8 9" id="KW-0472">Membrane</keyword>
<dbReference type="EMBL" id="JAATIZ010000003">
    <property type="protein sequence ID" value="NJB65532.1"/>
    <property type="molecule type" value="Genomic_DNA"/>
</dbReference>
<dbReference type="InterPro" id="IPR017871">
    <property type="entry name" value="ABC_transporter-like_CS"/>
</dbReference>
<evidence type="ECO:0000259" key="11">
    <source>
        <dbReference type="PROSITE" id="PS50929"/>
    </source>
</evidence>
<evidence type="ECO:0000313" key="12">
    <source>
        <dbReference type="EMBL" id="HJH24336.1"/>
    </source>
</evidence>
<feature type="domain" description="ABC transmembrane type-1" evidence="11">
    <location>
        <begin position="23"/>
        <end position="298"/>
    </location>
</feature>
<feature type="transmembrane region" description="Helical" evidence="9">
    <location>
        <begin position="143"/>
        <end position="172"/>
    </location>
</feature>
<dbReference type="Gene3D" id="3.40.50.300">
    <property type="entry name" value="P-loop containing nucleotide triphosphate hydrolases"/>
    <property type="match status" value="1"/>
</dbReference>
<dbReference type="PROSITE" id="PS00211">
    <property type="entry name" value="ABC_TRANSPORTER_1"/>
    <property type="match status" value="1"/>
</dbReference>
<dbReference type="InterPro" id="IPR003593">
    <property type="entry name" value="AAA+_ATPase"/>
</dbReference>
<evidence type="ECO:0000256" key="1">
    <source>
        <dbReference type="ARBA" id="ARBA00004651"/>
    </source>
</evidence>
<keyword evidence="5" id="KW-0547">Nucleotide-binding</keyword>
<dbReference type="Pfam" id="PF00664">
    <property type="entry name" value="ABC_membrane"/>
    <property type="match status" value="1"/>
</dbReference>
<dbReference type="PANTHER" id="PTHR24221:SF248">
    <property type="entry name" value="ABC TRANSPORTER TRANSMEMBRANE REGION"/>
    <property type="match status" value="1"/>
</dbReference>